<feature type="region of interest" description="Disordered" evidence="1">
    <location>
        <begin position="20"/>
        <end position="169"/>
    </location>
</feature>
<dbReference type="Proteomes" id="UP000612055">
    <property type="component" value="Unassembled WGS sequence"/>
</dbReference>
<name>A0A836C4V8_9CHLO</name>
<comment type="caution">
    <text evidence="2">The sequence shown here is derived from an EMBL/GenBank/DDBJ whole genome shotgun (WGS) entry which is preliminary data.</text>
</comment>
<protein>
    <submittedName>
        <fullName evidence="2">Uncharacterized protein</fullName>
    </submittedName>
</protein>
<reference evidence="2" key="1">
    <citation type="journal article" date="2020" name="bioRxiv">
        <title>Comparative genomics of Chlamydomonas.</title>
        <authorList>
            <person name="Craig R.J."/>
            <person name="Hasan A.R."/>
            <person name="Ness R.W."/>
            <person name="Keightley P.D."/>
        </authorList>
    </citation>
    <scope>NUCLEOTIDE SEQUENCE</scope>
    <source>
        <strain evidence="2">CCAP 11/70</strain>
    </source>
</reference>
<feature type="compositionally biased region" description="Basic and acidic residues" evidence="1">
    <location>
        <begin position="152"/>
        <end position="168"/>
    </location>
</feature>
<evidence type="ECO:0000313" key="3">
    <source>
        <dbReference type="Proteomes" id="UP000612055"/>
    </source>
</evidence>
<keyword evidence="3" id="KW-1185">Reference proteome</keyword>
<gene>
    <name evidence="2" type="ORF">HYH03_002760</name>
</gene>
<accession>A0A836C4V8</accession>
<feature type="compositionally biased region" description="Basic and acidic residues" evidence="1">
    <location>
        <begin position="32"/>
        <end position="41"/>
    </location>
</feature>
<dbReference type="AlphaFoldDB" id="A0A836C4V8"/>
<evidence type="ECO:0000256" key="1">
    <source>
        <dbReference type="SAM" id="MobiDB-lite"/>
    </source>
</evidence>
<feature type="compositionally biased region" description="Low complexity" evidence="1">
    <location>
        <begin position="83"/>
        <end position="94"/>
    </location>
</feature>
<dbReference type="EMBL" id="JAEHOE010000007">
    <property type="protein sequence ID" value="KAG2499179.1"/>
    <property type="molecule type" value="Genomic_DNA"/>
</dbReference>
<evidence type="ECO:0000313" key="2">
    <source>
        <dbReference type="EMBL" id="KAG2499179.1"/>
    </source>
</evidence>
<sequence length="192" mass="20012">MPLLELDVSACRAGALLLPPAEGGDDNYCSPDTRRQEDQDIQHQSCAVLAASARQGSKQQRAVPEASKPSFSGQLPAVRLPASPSSSHSSSWGSLGNAAVEDGLLQLSGSTSPSNSSSSSGYDDGPGPDDTADSVRPVCKKARGDAGALSRGPKDLDRPAQRCDDQGCRPRILPPRGPLHAEQLVGRTLVLF</sequence>
<proteinExistence type="predicted"/>
<feature type="compositionally biased region" description="Low complexity" evidence="1">
    <location>
        <begin position="108"/>
        <end position="125"/>
    </location>
</feature>
<organism evidence="2 3">
    <name type="scientific">Edaphochlamys debaryana</name>
    <dbReference type="NCBI Taxonomy" id="47281"/>
    <lineage>
        <taxon>Eukaryota</taxon>
        <taxon>Viridiplantae</taxon>
        <taxon>Chlorophyta</taxon>
        <taxon>core chlorophytes</taxon>
        <taxon>Chlorophyceae</taxon>
        <taxon>CS clade</taxon>
        <taxon>Chlamydomonadales</taxon>
        <taxon>Chlamydomonadales incertae sedis</taxon>
        <taxon>Edaphochlamys</taxon>
    </lineage>
</organism>